<feature type="region of interest" description="Disordered" evidence="7">
    <location>
        <begin position="18"/>
        <end position="37"/>
    </location>
</feature>
<dbReference type="PANTHER" id="PTHR12322">
    <property type="entry name" value="DOUBLESEX AND MAB-3 RELATED TRANSCRIPTION FACTOR DMRT"/>
    <property type="match status" value="1"/>
</dbReference>
<evidence type="ECO:0000256" key="3">
    <source>
        <dbReference type="ARBA" id="ARBA00023125"/>
    </source>
</evidence>
<evidence type="ECO:0000256" key="4">
    <source>
        <dbReference type="ARBA" id="ARBA00023242"/>
    </source>
</evidence>
<dbReference type="Gene3D" id="4.10.1040.10">
    <property type="entry name" value="DM DNA-binding domain"/>
    <property type="match status" value="1"/>
</dbReference>
<proteinExistence type="predicted"/>
<feature type="domain" description="DM" evidence="8">
    <location>
        <begin position="112"/>
        <end position="155"/>
    </location>
</feature>
<evidence type="ECO:0000256" key="6">
    <source>
        <dbReference type="SAM" id="Coils"/>
    </source>
</evidence>
<dbReference type="PROSITE" id="PS40000">
    <property type="entry name" value="DM_1"/>
    <property type="match status" value="1"/>
</dbReference>
<feature type="compositionally biased region" description="Low complexity" evidence="7">
    <location>
        <begin position="274"/>
        <end position="283"/>
    </location>
</feature>
<accession>A0AA39H665</accession>
<dbReference type="GO" id="GO:0005634">
    <property type="term" value="C:nucleus"/>
    <property type="evidence" value="ECO:0007669"/>
    <property type="project" value="UniProtKB-SubCell"/>
</dbReference>
<evidence type="ECO:0000313" key="9">
    <source>
        <dbReference type="EMBL" id="KAK0399885.1"/>
    </source>
</evidence>
<reference evidence="9" key="1">
    <citation type="submission" date="2023-06" db="EMBL/GenBank/DDBJ databases">
        <title>Genomic analysis of the entomopathogenic nematode Steinernema hermaphroditum.</title>
        <authorList>
            <person name="Schwarz E.M."/>
            <person name="Heppert J.K."/>
            <person name="Baniya A."/>
            <person name="Schwartz H.T."/>
            <person name="Tan C.-H."/>
            <person name="Antoshechkin I."/>
            <person name="Sternberg P.W."/>
            <person name="Goodrich-Blair H."/>
            <person name="Dillman A.R."/>
        </authorList>
    </citation>
    <scope>NUCLEOTIDE SEQUENCE</scope>
    <source>
        <strain evidence="9">PS9179</strain>
        <tissue evidence="9">Whole animal</tissue>
    </source>
</reference>
<dbReference type="InterPro" id="IPR026607">
    <property type="entry name" value="DMRT"/>
</dbReference>
<dbReference type="AlphaFoldDB" id="A0AA39H665"/>
<feature type="coiled-coil region" evidence="6">
    <location>
        <begin position="618"/>
        <end position="645"/>
    </location>
</feature>
<dbReference type="GO" id="GO:0000981">
    <property type="term" value="F:DNA-binding transcription factor activity, RNA polymerase II-specific"/>
    <property type="evidence" value="ECO:0007669"/>
    <property type="project" value="TreeGrafter"/>
</dbReference>
<dbReference type="GO" id="GO:0007548">
    <property type="term" value="P:sex differentiation"/>
    <property type="evidence" value="ECO:0007669"/>
    <property type="project" value="TreeGrafter"/>
</dbReference>
<dbReference type="InterPro" id="IPR036407">
    <property type="entry name" value="DM_DNA-bd_sf"/>
</dbReference>
<sequence length="720" mass="78587">MDRPADRLTVWEEDGERFGERALSSSSSAKGREEQNDLIEEEECEIEVVAAAVPAGTQVVVEAKLLTSDVDQTIAEVQAEQVKVAEGISVTNVPVPAAAPEPVKAPLRTLFCRKCEGHGLQVVLKGHASQCPYNNCTCKTCSNVMSMRANAIIRRYRTRTSECGLVLKPVHFRNGNTRLRVFPKYIDDNECLPIPTDHQQMMQGIEEGGVLDTVSSLHQGIPVPTLGPAARDNSRIQKANSLRNLHQKRTIEEEKNTSPKRSNSLSPVLMDAAPSVPTSTTTPELNPKTVPDNRSFPFFAAPQPTQQVSTPSTQQSILDLILSQQLAAIENNKPNSANDLSSQIALLTQNGLLPSTLQTSMASQPLWSNLASQNPLMQQYQNTISSSNSAIGHESILSFAQTNGLIGTTTAPSTVSLESLLQQSQPSAFTTQPPSSNASNFALSSIYGPTAQQAQPQPQYPQQPTTSSFSSGVYAAPVPVFCPPSRKDSSENENAKSLPDLTAINGLENCDEKAFATADEPIPFTENLMLSPTGKTRLVSPKFRRFLFMVRELEHQLLDDSELFPNNMGSYPPRFGNQISQFPRIDNSIVNFDFRCKCTAKTGRGAQTVPSPLPLDANAQAQQQIQQLQEQLRQQQEQIRRAQQQPTGGTPFEQFAHMLSVAEGLDCSCSGLSTPMNDFALTNTQNPTNMNVPRMGGLPLTSPFQQRLAPISEFGPQMFP</sequence>
<evidence type="ECO:0000256" key="1">
    <source>
        <dbReference type="ARBA" id="ARBA00022723"/>
    </source>
</evidence>
<evidence type="ECO:0000256" key="2">
    <source>
        <dbReference type="ARBA" id="ARBA00022833"/>
    </source>
</evidence>
<name>A0AA39H665_9BILA</name>
<dbReference type="SUPFAM" id="SSF82927">
    <property type="entry name" value="Cysteine-rich DNA binding domain, (DM domain)"/>
    <property type="match status" value="1"/>
</dbReference>
<evidence type="ECO:0000259" key="8">
    <source>
        <dbReference type="PROSITE" id="PS50809"/>
    </source>
</evidence>
<comment type="caution">
    <text evidence="9">The sequence shown here is derived from an EMBL/GenBank/DDBJ whole genome shotgun (WGS) entry which is preliminary data.</text>
</comment>
<keyword evidence="6" id="KW-0175">Coiled coil</keyword>
<keyword evidence="3 5" id="KW-0238">DNA-binding</keyword>
<evidence type="ECO:0000256" key="5">
    <source>
        <dbReference type="PROSITE-ProRule" id="PRU00070"/>
    </source>
</evidence>
<keyword evidence="10" id="KW-1185">Reference proteome</keyword>
<dbReference type="PROSITE" id="PS50809">
    <property type="entry name" value="DM_2"/>
    <property type="match status" value="1"/>
</dbReference>
<dbReference type="InterPro" id="IPR001275">
    <property type="entry name" value="DM_DNA-bd"/>
</dbReference>
<dbReference type="SMART" id="SM00301">
    <property type="entry name" value="DM"/>
    <property type="match status" value="1"/>
</dbReference>
<gene>
    <name evidence="9" type="ORF">QR680_003256</name>
</gene>
<protein>
    <recommendedName>
        <fullName evidence="8">DM domain-containing protein</fullName>
    </recommendedName>
</protein>
<comment type="subcellular location">
    <subcellularLocation>
        <location evidence="5">Nucleus</location>
    </subcellularLocation>
</comment>
<dbReference type="EMBL" id="JAUCMV010000005">
    <property type="protein sequence ID" value="KAK0399885.1"/>
    <property type="molecule type" value="Genomic_DNA"/>
</dbReference>
<feature type="compositionally biased region" description="Low complexity" evidence="7">
    <location>
        <begin position="450"/>
        <end position="466"/>
    </location>
</feature>
<dbReference type="GO" id="GO:0046872">
    <property type="term" value="F:metal ion binding"/>
    <property type="evidence" value="ECO:0007669"/>
    <property type="project" value="UniProtKB-KW"/>
</dbReference>
<dbReference type="Proteomes" id="UP001175271">
    <property type="component" value="Unassembled WGS sequence"/>
</dbReference>
<dbReference type="Pfam" id="PF00751">
    <property type="entry name" value="DM"/>
    <property type="match status" value="1"/>
</dbReference>
<organism evidence="9 10">
    <name type="scientific">Steinernema hermaphroditum</name>
    <dbReference type="NCBI Taxonomy" id="289476"/>
    <lineage>
        <taxon>Eukaryota</taxon>
        <taxon>Metazoa</taxon>
        <taxon>Ecdysozoa</taxon>
        <taxon>Nematoda</taxon>
        <taxon>Chromadorea</taxon>
        <taxon>Rhabditida</taxon>
        <taxon>Tylenchina</taxon>
        <taxon>Panagrolaimomorpha</taxon>
        <taxon>Strongyloidoidea</taxon>
        <taxon>Steinernematidae</taxon>
        <taxon>Steinernema</taxon>
    </lineage>
</organism>
<keyword evidence="2 5" id="KW-0862">Zinc</keyword>
<evidence type="ECO:0000313" key="10">
    <source>
        <dbReference type="Proteomes" id="UP001175271"/>
    </source>
</evidence>
<evidence type="ECO:0000256" key="7">
    <source>
        <dbReference type="SAM" id="MobiDB-lite"/>
    </source>
</evidence>
<feature type="region of interest" description="Disordered" evidence="7">
    <location>
        <begin position="243"/>
        <end position="293"/>
    </location>
</feature>
<dbReference type="PANTHER" id="PTHR12322:SF53">
    <property type="entry name" value="DOUBLESEX-MAB RELATED 11E"/>
    <property type="match status" value="1"/>
</dbReference>
<feature type="DNA-binding region" description="DM" evidence="5">
    <location>
        <begin position="112"/>
        <end position="155"/>
    </location>
</feature>
<dbReference type="GO" id="GO:0000978">
    <property type="term" value="F:RNA polymerase II cis-regulatory region sequence-specific DNA binding"/>
    <property type="evidence" value="ECO:0007669"/>
    <property type="project" value="TreeGrafter"/>
</dbReference>
<feature type="region of interest" description="Disordered" evidence="7">
    <location>
        <begin position="450"/>
        <end position="470"/>
    </location>
</feature>
<keyword evidence="1 5" id="KW-0479">Metal-binding</keyword>
<keyword evidence="4 5" id="KW-0539">Nucleus</keyword>